<evidence type="ECO:0000313" key="2">
    <source>
        <dbReference type="Proteomes" id="UP001194696"/>
    </source>
</evidence>
<proteinExistence type="predicted"/>
<evidence type="ECO:0000313" key="1">
    <source>
        <dbReference type="EMBL" id="KAG0289648.1"/>
    </source>
</evidence>
<dbReference type="Proteomes" id="UP001194696">
    <property type="component" value="Unassembled WGS sequence"/>
</dbReference>
<reference evidence="1 2" key="1">
    <citation type="journal article" date="2020" name="Fungal Divers.">
        <title>Resolving the Mortierellaceae phylogeny through synthesis of multi-gene phylogenetics and phylogenomics.</title>
        <authorList>
            <person name="Vandepol N."/>
            <person name="Liber J."/>
            <person name="Desiro A."/>
            <person name="Na H."/>
            <person name="Kennedy M."/>
            <person name="Barry K."/>
            <person name="Grigoriev I.V."/>
            <person name="Miller A.N."/>
            <person name="O'Donnell K."/>
            <person name="Stajich J.E."/>
            <person name="Bonito G."/>
        </authorList>
    </citation>
    <scope>NUCLEOTIDE SEQUENCE [LARGE SCALE GENOMIC DNA]</scope>
    <source>
        <strain evidence="1 2">AD045</strain>
    </source>
</reference>
<protein>
    <submittedName>
        <fullName evidence="1">Uncharacterized protein</fullName>
    </submittedName>
</protein>
<comment type="caution">
    <text evidence="1">The sequence shown here is derived from an EMBL/GenBank/DDBJ whole genome shotgun (WGS) entry which is preliminary data.</text>
</comment>
<sequence length="246" mass="28877">MDLYIAYGRLSYLDKFTYPSSLTRLTITLGYSYYTHLDLSRILQGCPLLEHFCAEVQGLPILRWALFSFTSSITTLQRLEQKPFRLQSLVFFNVYFAQDDLESFLYFTPNLKELKLVATVWHDDKKYNWTRLFASLIENNITLDKAHFSMLGNKMSAEEIELLWNDVCPRSSSERSLWALDITPQLLQKVFLQQDTLTTLEVLWKSDKHFPTRIDCYESLEEAHRLIHQYLCDSPQLAHLTTLKTP</sequence>
<accession>A0ABQ7K1R1</accession>
<name>A0ABQ7K1R1_9FUNG</name>
<dbReference type="EMBL" id="JAAAIM010000335">
    <property type="protein sequence ID" value="KAG0289648.1"/>
    <property type="molecule type" value="Genomic_DNA"/>
</dbReference>
<gene>
    <name evidence="1" type="ORF">BGZ96_006842</name>
</gene>
<organism evidence="1 2">
    <name type="scientific">Linnemannia gamsii</name>
    <dbReference type="NCBI Taxonomy" id="64522"/>
    <lineage>
        <taxon>Eukaryota</taxon>
        <taxon>Fungi</taxon>
        <taxon>Fungi incertae sedis</taxon>
        <taxon>Mucoromycota</taxon>
        <taxon>Mortierellomycotina</taxon>
        <taxon>Mortierellomycetes</taxon>
        <taxon>Mortierellales</taxon>
        <taxon>Mortierellaceae</taxon>
        <taxon>Linnemannia</taxon>
    </lineage>
</organism>
<keyword evidence="2" id="KW-1185">Reference proteome</keyword>